<sequence length="218" mass="24760">MTIKALHIPVLQAYPLPANMQQVLGRQSTPPTPSSSQFHALTWWTWLFHNLASFWKPNRTDNTQRPDPDPQQLRLHRLMQRRGREIERAQASRRGVVVSFWNKELALPLAHEPSLRPLDGTQLVESWLSCREDDTLSDASSTPDAPSSTSLSSTSSEELDETDDEAEIQELQELLSETDFDSDSDDIPSMRKHGTVALDEMFQLDGGRKIMRTASMYL</sequence>
<proteinExistence type="predicted"/>
<feature type="region of interest" description="Disordered" evidence="1">
    <location>
        <begin position="134"/>
        <end position="165"/>
    </location>
</feature>
<dbReference type="EMBL" id="JARKIF010000009">
    <property type="protein sequence ID" value="KAJ7630518.1"/>
    <property type="molecule type" value="Genomic_DNA"/>
</dbReference>
<feature type="compositionally biased region" description="Low complexity" evidence="1">
    <location>
        <begin position="137"/>
        <end position="156"/>
    </location>
</feature>
<gene>
    <name evidence="2" type="ORF">FB45DRAFT_915763</name>
</gene>
<dbReference type="Proteomes" id="UP001221142">
    <property type="component" value="Unassembled WGS sequence"/>
</dbReference>
<protein>
    <submittedName>
        <fullName evidence="2">Uncharacterized protein</fullName>
    </submittedName>
</protein>
<accession>A0AAD7BTK2</accession>
<name>A0AAD7BTK2_9AGAR</name>
<keyword evidence="3" id="KW-1185">Reference proteome</keyword>
<organism evidence="2 3">
    <name type="scientific">Roridomyces roridus</name>
    <dbReference type="NCBI Taxonomy" id="1738132"/>
    <lineage>
        <taxon>Eukaryota</taxon>
        <taxon>Fungi</taxon>
        <taxon>Dikarya</taxon>
        <taxon>Basidiomycota</taxon>
        <taxon>Agaricomycotina</taxon>
        <taxon>Agaricomycetes</taxon>
        <taxon>Agaricomycetidae</taxon>
        <taxon>Agaricales</taxon>
        <taxon>Marasmiineae</taxon>
        <taxon>Mycenaceae</taxon>
        <taxon>Roridomyces</taxon>
    </lineage>
</organism>
<comment type="caution">
    <text evidence="2">The sequence shown here is derived from an EMBL/GenBank/DDBJ whole genome shotgun (WGS) entry which is preliminary data.</text>
</comment>
<evidence type="ECO:0000256" key="1">
    <source>
        <dbReference type="SAM" id="MobiDB-lite"/>
    </source>
</evidence>
<reference evidence="2" key="1">
    <citation type="submission" date="2023-03" db="EMBL/GenBank/DDBJ databases">
        <title>Massive genome expansion in bonnet fungi (Mycena s.s.) driven by repeated elements and novel gene families across ecological guilds.</title>
        <authorList>
            <consortium name="Lawrence Berkeley National Laboratory"/>
            <person name="Harder C.B."/>
            <person name="Miyauchi S."/>
            <person name="Viragh M."/>
            <person name="Kuo A."/>
            <person name="Thoen E."/>
            <person name="Andreopoulos B."/>
            <person name="Lu D."/>
            <person name="Skrede I."/>
            <person name="Drula E."/>
            <person name="Henrissat B."/>
            <person name="Morin E."/>
            <person name="Kohler A."/>
            <person name="Barry K."/>
            <person name="LaButti K."/>
            <person name="Morin E."/>
            <person name="Salamov A."/>
            <person name="Lipzen A."/>
            <person name="Mereny Z."/>
            <person name="Hegedus B."/>
            <person name="Baldrian P."/>
            <person name="Stursova M."/>
            <person name="Weitz H."/>
            <person name="Taylor A."/>
            <person name="Grigoriev I.V."/>
            <person name="Nagy L.G."/>
            <person name="Martin F."/>
            <person name="Kauserud H."/>
        </authorList>
    </citation>
    <scope>NUCLEOTIDE SEQUENCE</scope>
    <source>
        <strain evidence="2">9284</strain>
    </source>
</reference>
<evidence type="ECO:0000313" key="3">
    <source>
        <dbReference type="Proteomes" id="UP001221142"/>
    </source>
</evidence>
<evidence type="ECO:0000313" key="2">
    <source>
        <dbReference type="EMBL" id="KAJ7630518.1"/>
    </source>
</evidence>
<dbReference type="AlphaFoldDB" id="A0AAD7BTK2"/>